<sequence>MKESYKKESFIFPENFGPNMAIDETGLVNGELYTIVLNKDGRGRKGSIAALIKGTRGKDIANAITEEVPFSTRMKIKGITLDLANNMDWIVRQIAPNSIRTYDRFHVQKIVSDAVQTIRVHYRW</sequence>
<accession>A0A3B1CNI4</accession>
<gene>
    <name evidence="2" type="ORF">MNBD_IGNAVI01-376</name>
</gene>
<evidence type="ECO:0000259" key="1">
    <source>
        <dbReference type="Pfam" id="PF01610"/>
    </source>
</evidence>
<dbReference type="AlphaFoldDB" id="A0A3B1CNI4"/>
<dbReference type="EMBL" id="UOGD01000097">
    <property type="protein sequence ID" value="VAX18287.1"/>
    <property type="molecule type" value="Genomic_DNA"/>
</dbReference>
<evidence type="ECO:0000313" key="2">
    <source>
        <dbReference type="EMBL" id="VAX18287.1"/>
    </source>
</evidence>
<proteinExistence type="predicted"/>
<feature type="non-terminal residue" evidence="2">
    <location>
        <position position="124"/>
    </location>
</feature>
<dbReference type="InterPro" id="IPR002560">
    <property type="entry name" value="Transposase_DDE"/>
</dbReference>
<name>A0A3B1CNI4_9ZZZZ</name>
<organism evidence="2">
    <name type="scientific">hydrothermal vent metagenome</name>
    <dbReference type="NCBI Taxonomy" id="652676"/>
    <lineage>
        <taxon>unclassified sequences</taxon>
        <taxon>metagenomes</taxon>
        <taxon>ecological metagenomes</taxon>
    </lineage>
</organism>
<dbReference type="Pfam" id="PF01610">
    <property type="entry name" value="DDE_Tnp_ISL3"/>
    <property type="match status" value="1"/>
</dbReference>
<protein>
    <recommendedName>
        <fullName evidence="1">Transposase IS204/IS1001/IS1096/IS1165 DDE domain-containing protein</fullName>
    </recommendedName>
</protein>
<feature type="domain" description="Transposase IS204/IS1001/IS1096/IS1165 DDE" evidence="1">
    <location>
        <begin position="21"/>
        <end position="121"/>
    </location>
</feature>
<reference evidence="2" key="1">
    <citation type="submission" date="2018-06" db="EMBL/GenBank/DDBJ databases">
        <authorList>
            <person name="Zhirakovskaya E."/>
        </authorList>
    </citation>
    <scope>NUCLEOTIDE SEQUENCE</scope>
</reference>